<dbReference type="PANTHER" id="PTHR30560:SF4">
    <property type="entry name" value="OS01G0894700 PROTEIN"/>
    <property type="match status" value="1"/>
</dbReference>
<dbReference type="GO" id="GO:0051083">
    <property type="term" value="P:'de novo' cotranslational protein folding"/>
    <property type="evidence" value="ECO:0007669"/>
    <property type="project" value="TreeGrafter"/>
</dbReference>
<dbReference type="InterPro" id="IPR008881">
    <property type="entry name" value="Trigger_fac_ribosome-bd_bac"/>
</dbReference>
<comment type="catalytic activity">
    <reaction evidence="1">
        <text>[protein]-peptidylproline (omega=180) = [protein]-peptidylproline (omega=0)</text>
        <dbReference type="Rhea" id="RHEA:16237"/>
        <dbReference type="Rhea" id="RHEA-COMP:10747"/>
        <dbReference type="Rhea" id="RHEA-COMP:10748"/>
        <dbReference type="ChEBI" id="CHEBI:83833"/>
        <dbReference type="ChEBI" id="CHEBI:83834"/>
        <dbReference type="EC" id="5.2.1.8"/>
    </reaction>
</comment>
<dbReference type="GO" id="GO:0043335">
    <property type="term" value="P:protein unfolding"/>
    <property type="evidence" value="ECO:0007669"/>
    <property type="project" value="TreeGrafter"/>
</dbReference>
<dbReference type="Pfam" id="PF05697">
    <property type="entry name" value="Trigger_N"/>
    <property type="match status" value="1"/>
</dbReference>
<evidence type="ECO:0000313" key="9">
    <source>
        <dbReference type="EnsemblPlants" id="AUR62002376-RA:cds"/>
    </source>
</evidence>
<proteinExistence type="inferred from homology"/>
<keyword evidence="6" id="KW-0413">Isomerase</keyword>
<dbReference type="Proteomes" id="UP000596660">
    <property type="component" value="Unplaced"/>
</dbReference>
<reference evidence="9" key="1">
    <citation type="journal article" date="2017" name="Nature">
        <title>The genome of Chenopodium quinoa.</title>
        <authorList>
            <person name="Jarvis D.E."/>
            <person name="Ho Y.S."/>
            <person name="Lightfoot D.J."/>
            <person name="Schmoeckel S.M."/>
            <person name="Li B."/>
            <person name="Borm T.J.A."/>
            <person name="Ohyanagi H."/>
            <person name="Mineta K."/>
            <person name="Michell C.T."/>
            <person name="Saber N."/>
            <person name="Kharbatia N.M."/>
            <person name="Rupper R.R."/>
            <person name="Sharp A.R."/>
            <person name="Dally N."/>
            <person name="Boughton B.A."/>
            <person name="Woo Y.H."/>
            <person name="Gao G."/>
            <person name="Schijlen E.G.W.M."/>
            <person name="Guo X."/>
            <person name="Momin A.A."/>
            <person name="Negrao S."/>
            <person name="Al-Babili S."/>
            <person name="Gehring C."/>
            <person name="Roessner U."/>
            <person name="Jung C."/>
            <person name="Murphy K."/>
            <person name="Arold S.T."/>
            <person name="Gojobori T."/>
            <person name="van der Linden C.G."/>
            <person name="van Loo E.N."/>
            <person name="Jellen E.N."/>
            <person name="Maughan P.J."/>
            <person name="Tester M."/>
        </authorList>
    </citation>
    <scope>NUCLEOTIDE SEQUENCE [LARGE SCALE GENOMIC DNA]</scope>
    <source>
        <strain evidence="9">cv. PI 614886</strain>
    </source>
</reference>
<evidence type="ECO:0000256" key="4">
    <source>
        <dbReference type="ARBA" id="ARBA00023110"/>
    </source>
</evidence>
<reference evidence="9" key="2">
    <citation type="submission" date="2021-03" db="UniProtKB">
        <authorList>
            <consortium name="EnsemblPlants"/>
        </authorList>
    </citation>
    <scope>IDENTIFICATION</scope>
</reference>
<feature type="domain" description="Trigger factor ribosome-binding bacterial" evidence="8">
    <location>
        <begin position="51"/>
        <end position="139"/>
    </location>
</feature>
<evidence type="ECO:0000256" key="6">
    <source>
        <dbReference type="ARBA" id="ARBA00023235"/>
    </source>
</evidence>
<dbReference type="GO" id="GO:0015031">
    <property type="term" value="P:protein transport"/>
    <property type="evidence" value="ECO:0007669"/>
    <property type="project" value="InterPro"/>
</dbReference>
<dbReference type="InterPro" id="IPR005215">
    <property type="entry name" value="Trig_fac"/>
</dbReference>
<dbReference type="Gene3D" id="3.30.70.1050">
    <property type="entry name" value="Trigger factor ribosome-binding domain"/>
    <property type="match status" value="1"/>
</dbReference>
<evidence type="ECO:0000256" key="7">
    <source>
        <dbReference type="ARBA" id="ARBA00024849"/>
    </source>
</evidence>
<dbReference type="GO" id="GO:0003755">
    <property type="term" value="F:peptidyl-prolyl cis-trans isomerase activity"/>
    <property type="evidence" value="ECO:0007669"/>
    <property type="project" value="UniProtKB-KW"/>
</dbReference>
<comment type="similarity">
    <text evidence="2">Belongs to the FKBP-type PPIase family. Tig subfamily.</text>
</comment>
<evidence type="ECO:0000313" key="10">
    <source>
        <dbReference type="Proteomes" id="UP000596660"/>
    </source>
</evidence>
<evidence type="ECO:0000256" key="2">
    <source>
        <dbReference type="ARBA" id="ARBA00005464"/>
    </source>
</evidence>
<dbReference type="AlphaFoldDB" id="A0A803KTL8"/>
<evidence type="ECO:0000256" key="1">
    <source>
        <dbReference type="ARBA" id="ARBA00000971"/>
    </source>
</evidence>
<dbReference type="SUPFAM" id="SSF102735">
    <property type="entry name" value="Trigger factor ribosome-binding domain"/>
    <property type="match status" value="1"/>
</dbReference>
<organism evidence="9 10">
    <name type="scientific">Chenopodium quinoa</name>
    <name type="common">Quinoa</name>
    <dbReference type="NCBI Taxonomy" id="63459"/>
    <lineage>
        <taxon>Eukaryota</taxon>
        <taxon>Viridiplantae</taxon>
        <taxon>Streptophyta</taxon>
        <taxon>Embryophyta</taxon>
        <taxon>Tracheophyta</taxon>
        <taxon>Spermatophyta</taxon>
        <taxon>Magnoliopsida</taxon>
        <taxon>eudicotyledons</taxon>
        <taxon>Gunneridae</taxon>
        <taxon>Pentapetalae</taxon>
        <taxon>Caryophyllales</taxon>
        <taxon>Chenopodiaceae</taxon>
        <taxon>Chenopodioideae</taxon>
        <taxon>Atripliceae</taxon>
        <taxon>Chenopodium</taxon>
    </lineage>
</organism>
<comment type="function">
    <text evidence="7">Involved in protein export. Acts as a chaperone by maintaining the newly synthesized protein in an open conformation. Functions as a peptidyl-prolyl cis-trans isomerase.</text>
</comment>
<keyword evidence="5" id="KW-0143">Chaperone</keyword>
<accession>A0A803KTL8</accession>
<dbReference type="OMA" id="LMINDRR"/>
<dbReference type="PANTHER" id="PTHR30560">
    <property type="entry name" value="TRIGGER FACTOR CHAPERONE AND PEPTIDYL-PROLYL CIS/TRANS ISOMERASE"/>
    <property type="match status" value="1"/>
</dbReference>
<evidence type="ECO:0000256" key="3">
    <source>
        <dbReference type="ARBA" id="ARBA00013194"/>
    </source>
</evidence>
<keyword evidence="4" id="KW-0697">Rotamase</keyword>
<keyword evidence="10" id="KW-1185">Reference proteome</keyword>
<dbReference type="Gramene" id="AUR62002376-RA">
    <property type="protein sequence ID" value="AUR62002376-RA:cds"/>
    <property type="gene ID" value="AUR62002376"/>
</dbReference>
<protein>
    <recommendedName>
        <fullName evidence="3">peptidylprolyl isomerase</fullName>
        <ecNumber evidence="3">5.2.1.8</ecNumber>
    </recommendedName>
</protein>
<dbReference type="GO" id="GO:0043022">
    <property type="term" value="F:ribosome binding"/>
    <property type="evidence" value="ECO:0007669"/>
    <property type="project" value="TreeGrafter"/>
</dbReference>
<evidence type="ECO:0000259" key="8">
    <source>
        <dbReference type="Pfam" id="PF05697"/>
    </source>
</evidence>
<dbReference type="FunFam" id="3.30.70.1050:FF:000004">
    <property type="entry name" value="Trigger factor"/>
    <property type="match status" value="1"/>
</dbReference>
<evidence type="ECO:0000256" key="5">
    <source>
        <dbReference type="ARBA" id="ARBA00023186"/>
    </source>
</evidence>
<dbReference type="InterPro" id="IPR036611">
    <property type="entry name" value="Trigger_fac_ribosome-bd_sf"/>
</dbReference>
<sequence>MRFCCRLSYVHQLRGRDHRDVLKPIAAVGSGGLETSMTDSKGGILTFKGVEITVESEDAEKIKLRVDLTGEDTQKAFDMVLLNLTRSAPPIPGFRRQKGGKTAKVPKNLLLDIIGRNRVTNFVIREIVTSAVAGYVEEASS</sequence>
<dbReference type="EnsemblPlants" id="AUR62002376-RA">
    <property type="protein sequence ID" value="AUR62002376-RA:cds"/>
    <property type="gene ID" value="AUR62002376"/>
</dbReference>
<dbReference type="GO" id="GO:0044183">
    <property type="term" value="F:protein folding chaperone"/>
    <property type="evidence" value="ECO:0007669"/>
    <property type="project" value="TreeGrafter"/>
</dbReference>
<name>A0A803KTL8_CHEQI</name>
<dbReference type="EC" id="5.2.1.8" evidence="3"/>